<organism evidence="2 3">
    <name type="scientific">Kineosporia succinea</name>
    <dbReference type="NCBI Taxonomy" id="84632"/>
    <lineage>
        <taxon>Bacteria</taxon>
        <taxon>Bacillati</taxon>
        <taxon>Actinomycetota</taxon>
        <taxon>Actinomycetes</taxon>
        <taxon>Kineosporiales</taxon>
        <taxon>Kineosporiaceae</taxon>
        <taxon>Kineosporia</taxon>
    </lineage>
</organism>
<reference evidence="2 3" key="1">
    <citation type="submission" date="2023-07" db="EMBL/GenBank/DDBJ databases">
        <title>Sequencing the genomes of 1000 actinobacteria strains.</title>
        <authorList>
            <person name="Klenk H.-P."/>
        </authorList>
    </citation>
    <scope>NUCLEOTIDE SEQUENCE [LARGE SCALE GENOMIC DNA]</scope>
    <source>
        <strain evidence="2 3">DSM 44388</strain>
    </source>
</reference>
<dbReference type="InterPro" id="IPR036291">
    <property type="entry name" value="NAD(P)-bd_dom_sf"/>
</dbReference>
<protein>
    <submittedName>
        <fullName evidence="2">NAD(P)-dependent dehydrogenase (Short-subunit alcohol dehydrogenase family)</fullName>
    </submittedName>
</protein>
<gene>
    <name evidence="2" type="ORF">J2S57_005440</name>
</gene>
<comment type="caution">
    <text evidence="2">The sequence shown here is derived from an EMBL/GenBank/DDBJ whole genome shotgun (WGS) entry which is preliminary data.</text>
</comment>
<keyword evidence="3" id="KW-1185">Reference proteome</keyword>
<dbReference type="Pfam" id="PF00106">
    <property type="entry name" value="adh_short"/>
    <property type="match status" value="1"/>
</dbReference>
<evidence type="ECO:0000256" key="1">
    <source>
        <dbReference type="ARBA" id="ARBA00023002"/>
    </source>
</evidence>
<dbReference type="RefSeq" id="WP_307248103.1">
    <property type="nucleotide sequence ID" value="NZ_JAUSQZ010000001.1"/>
</dbReference>
<dbReference type="EMBL" id="JAUSQZ010000001">
    <property type="protein sequence ID" value="MDP9829691.1"/>
    <property type="molecule type" value="Genomic_DNA"/>
</dbReference>
<dbReference type="Gene3D" id="3.40.50.720">
    <property type="entry name" value="NAD(P)-binding Rossmann-like Domain"/>
    <property type="match status" value="1"/>
</dbReference>
<evidence type="ECO:0000313" key="2">
    <source>
        <dbReference type="EMBL" id="MDP9829691.1"/>
    </source>
</evidence>
<accession>A0ABT9PAI3</accession>
<dbReference type="PANTHER" id="PTHR43157">
    <property type="entry name" value="PHOSPHATIDYLINOSITOL-GLYCAN BIOSYNTHESIS CLASS F PROTEIN-RELATED"/>
    <property type="match status" value="1"/>
</dbReference>
<dbReference type="Proteomes" id="UP001235712">
    <property type="component" value="Unassembled WGS sequence"/>
</dbReference>
<sequence length="273" mass="30163">MTSRTIIITGASDGIGAAAARRLRGQGENVVIVGRNPRRTNAIADELGAPRHLADFTELAQVRRLAAELREAYPRIDVLANNAGQNFRRERTGDGFEKTLQVNHLAPFLLTTLLLDTLLASKATLVQTSSEASRIFGRLDLDDLGNERRWTADKAYGDAKLANILFTRELHRRYHDQGLNAVSFHPGNVATSMGSDTSSPTRFLWQTWLGRRFLAAPEVGGRTLAHYIDGTPGQTWQSGAYYVVDRVPKKTNPQIEDAVLAQELWERSASLVA</sequence>
<name>A0ABT9PAI3_9ACTN</name>
<dbReference type="SUPFAM" id="SSF51735">
    <property type="entry name" value="NAD(P)-binding Rossmann-fold domains"/>
    <property type="match status" value="1"/>
</dbReference>
<evidence type="ECO:0000313" key="3">
    <source>
        <dbReference type="Proteomes" id="UP001235712"/>
    </source>
</evidence>
<keyword evidence="1" id="KW-0560">Oxidoreductase</keyword>
<dbReference type="PANTHER" id="PTHR43157:SF31">
    <property type="entry name" value="PHOSPHATIDYLINOSITOL-GLYCAN BIOSYNTHESIS CLASS F PROTEIN"/>
    <property type="match status" value="1"/>
</dbReference>
<dbReference type="PRINTS" id="PR00081">
    <property type="entry name" value="GDHRDH"/>
</dbReference>
<proteinExistence type="predicted"/>
<dbReference type="InterPro" id="IPR002347">
    <property type="entry name" value="SDR_fam"/>
</dbReference>